<dbReference type="EMBL" id="SNXZ01000006">
    <property type="protein sequence ID" value="TDP93933.1"/>
    <property type="molecule type" value="Genomic_DNA"/>
</dbReference>
<dbReference type="RefSeq" id="WP_133852920.1">
    <property type="nucleotide sequence ID" value="NZ_SNXZ01000006.1"/>
</dbReference>
<dbReference type="Pfam" id="PF13474">
    <property type="entry name" value="SnoaL_3"/>
    <property type="match status" value="1"/>
</dbReference>
<proteinExistence type="predicted"/>
<evidence type="ECO:0000313" key="2">
    <source>
        <dbReference type="EMBL" id="TDP93933.1"/>
    </source>
</evidence>
<evidence type="ECO:0000313" key="3">
    <source>
        <dbReference type="Proteomes" id="UP000295444"/>
    </source>
</evidence>
<gene>
    <name evidence="2" type="ORF">EV186_106327</name>
</gene>
<dbReference type="OrthoDB" id="9812295at2"/>
<keyword evidence="2" id="KW-0413">Isomerase</keyword>
<evidence type="ECO:0000259" key="1">
    <source>
        <dbReference type="Pfam" id="PF13474"/>
    </source>
</evidence>
<dbReference type="InterPro" id="IPR032710">
    <property type="entry name" value="NTF2-like_dom_sf"/>
</dbReference>
<name>A0A4R6S3S0_LABRH</name>
<sequence length="147" mass="16203">MTSTVVTDETQVRDVLARLVTGMRAGDVDGLIARFTPDVVQYSLAPPLRQPEARDADRLAAWFGTFAGPVDYDLTDLEVFVGGDIAYAHGIARLTATPAGMTEPFTLWFRLTVGLRRDAEGWKVEHEHQSVPFHMDGSFRAAVDLEP</sequence>
<dbReference type="AlphaFoldDB" id="A0A4R6S3S0"/>
<dbReference type="SUPFAM" id="SSF54427">
    <property type="entry name" value="NTF2-like"/>
    <property type="match status" value="1"/>
</dbReference>
<dbReference type="Gene3D" id="3.10.450.50">
    <property type="match status" value="1"/>
</dbReference>
<organism evidence="2 3">
    <name type="scientific">Labedaea rhizosphaerae</name>
    <dbReference type="NCBI Taxonomy" id="598644"/>
    <lineage>
        <taxon>Bacteria</taxon>
        <taxon>Bacillati</taxon>
        <taxon>Actinomycetota</taxon>
        <taxon>Actinomycetes</taxon>
        <taxon>Pseudonocardiales</taxon>
        <taxon>Pseudonocardiaceae</taxon>
        <taxon>Labedaea</taxon>
    </lineage>
</organism>
<keyword evidence="3" id="KW-1185">Reference proteome</keyword>
<protein>
    <submittedName>
        <fullName evidence="2">Ketosteroid isomerase-like protein</fullName>
    </submittedName>
</protein>
<comment type="caution">
    <text evidence="2">The sequence shown here is derived from an EMBL/GenBank/DDBJ whole genome shotgun (WGS) entry which is preliminary data.</text>
</comment>
<reference evidence="2 3" key="1">
    <citation type="submission" date="2019-03" db="EMBL/GenBank/DDBJ databases">
        <title>Genomic Encyclopedia of Type Strains, Phase IV (KMG-IV): sequencing the most valuable type-strain genomes for metagenomic binning, comparative biology and taxonomic classification.</title>
        <authorList>
            <person name="Goeker M."/>
        </authorList>
    </citation>
    <scope>NUCLEOTIDE SEQUENCE [LARGE SCALE GENOMIC DNA]</scope>
    <source>
        <strain evidence="2 3">DSM 45361</strain>
    </source>
</reference>
<dbReference type="InterPro" id="IPR037401">
    <property type="entry name" value="SnoaL-like"/>
</dbReference>
<accession>A0A4R6S3S0</accession>
<dbReference type="Proteomes" id="UP000295444">
    <property type="component" value="Unassembled WGS sequence"/>
</dbReference>
<dbReference type="GO" id="GO:0016853">
    <property type="term" value="F:isomerase activity"/>
    <property type="evidence" value="ECO:0007669"/>
    <property type="project" value="UniProtKB-KW"/>
</dbReference>
<feature type="domain" description="SnoaL-like" evidence="1">
    <location>
        <begin position="12"/>
        <end position="133"/>
    </location>
</feature>